<dbReference type="Proteomes" id="UP000184452">
    <property type="component" value="Unassembled WGS sequence"/>
</dbReference>
<feature type="region of interest" description="Disordered" evidence="1">
    <location>
        <begin position="381"/>
        <end position="434"/>
    </location>
</feature>
<protein>
    <submittedName>
        <fullName evidence="2">Uncharacterized protein</fullName>
    </submittedName>
</protein>
<feature type="compositionally biased region" description="Basic and acidic residues" evidence="1">
    <location>
        <begin position="389"/>
        <end position="404"/>
    </location>
</feature>
<evidence type="ECO:0000256" key="1">
    <source>
        <dbReference type="SAM" id="MobiDB-lite"/>
    </source>
</evidence>
<gene>
    <name evidence="2" type="ORF">SAMN05421803_12640</name>
</gene>
<sequence length="574" mass="60657">MRDGSPRKGATVYHLPGLPADLPHPEVLWARVGAYAAVCAALGRTDCAPGTAEIRFRPAPGTGLRLVRVAGRRFLLLGHEPGSAFEASWTRPVDPFEGAPEALPWDWIDGLPRPDFAYWWEGAWARAAYPDDRADDGLAATAGWCADTEGFTLRTARAVLGADGAAGAAGVRAAAAGLEARARARTLDARALAAVLDRAAPGADPAAGLGAARRLGLTGERAPRERGPGGSAPATRLPALGGHSRMLLLGDAMRAAAELPGRGGTVTALAADAVPDGRSEEALARAAALVRGHLLGAADRRAVVYRAPREYGIDPADRVPGLHAELEGLRRDEAAGGDRWLFARLTVTPRDAALERAYDHWPEWAPGPVDGAVRRLGFRHATGEPDAPEGLRAEMDRRSPDRRPGWAALLSARAADRPPPPGVPGRPSVPPLRIGPERRAALLDGIAARMRGLAGDAAWSRLRLTHRALAGYAGGTLTATGPGGERVLAPDADLRAALEVLRSATYVGGRGAWFTVDIVVGPASGWRVSYDRDGEPAFSLPPRAFDFALDLRYFPRDPVNVPSWLAERLRTARA</sequence>
<reference evidence="2 3" key="1">
    <citation type="submission" date="2016-11" db="EMBL/GenBank/DDBJ databases">
        <authorList>
            <person name="Jaros S."/>
            <person name="Januszkiewicz K."/>
            <person name="Wedrychowicz H."/>
        </authorList>
    </citation>
    <scope>NUCLEOTIDE SEQUENCE [LARGE SCALE GENOMIC DNA]</scope>
    <source>
        <strain evidence="2 3">CGMCC 4.5723</strain>
    </source>
</reference>
<dbReference type="STRING" id="758803.SAMN05421803_12640"/>
<dbReference type="SUPFAM" id="SSF160424">
    <property type="entry name" value="BH3703-like"/>
    <property type="match status" value="1"/>
</dbReference>
<dbReference type="EMBL" id="FQZK01000026">
    <property type="protein sequence ID" value="SHK64716.1"/>
    <property type="molecule type" value="Genomic_DNA"/>
</dbReference>
<name>A0A1M6U6C5_9ACTN</name>
<proteinExistence type="predicted"/>
<feature type="compositionally biased region" description="Pro residues" evidence="1">
    <location>
        <begin position="417"/>
        <end position="430"/>
    </location>
</feature>
<evidence type="ECO:0000313" key="2">
    <source>
        <dbReference type="EMBL" id="SHK64716.1"/>
    </source>
</evidence>
<keyword evidence="3" id="KW-1185">Reference proteome</keyword>
<accession>A0A1M6U6C5</accession>
<dbReference type="AlphaFoldDB" id="A0A1M6U6C5"/>
<organism evidence="2 3">
    <name type="scientific">Nocardiopsis flavescens</name>
    <dbReference type="NCBI Taxonomy" id="758803"/>
    <lineage>
        <taxon>Bacteria</taxon>
        <taxon>Bacillati</taxon>
        <taxon>Actinomycetota</taxon>
        <taxon>Actinomycetes</taxon>
        <taxon>Streptosporangiales</taxon>
        <taxon>Nocardiopsidaceae</taxon>
        <taxon>Nocardiopsis</taxon>
    </lineage>
</organism>
<evidence type="ECO:0000313" key="3">
    <source>
        <dbReference type="Proteomes" id="UP000184452"/>
    </source>
</evidence>
<dbReference type="InterPro" id="IPR036170">
    <property type="entry name" value="YezG-like_sf"/>
</dbReference>